<evidence type="ECO:0000313" key="5">
    <source>
        <dbReference type="EMBL" id="SBW05416.1"/>
    </source>
</evidence>
<dbReference type="PRINTS" id="PR00032">
    <property type="entry name" value="HTHARAC"/>
</dbReference>
<dbReference type="GO" id="GO:0003700">
    <property type="term" value="F:DNA-binding transcription factor activity"/>
    <property type="evidence" value="ECO:0007669"/>
    <property type="project" value="InterPro"/>
</dbReference>
<dbReference type="InterPro" id="IPR003313">
    <property type="entry name" value="AraC-bd"/>
</dbReference>
<organism evidence="5">
    <name type="scientific">uncultured Dysgonomonas sp</name>
    <dbReference type="NCBI Taxonomy" id="206096"/>
    <lineage>
        <taxon>Bacteria</taxon>
        <taxon>Pseudomonadati</taxon>
        <taxon>Bacteroidota</taxon>
        <taxon>Bacteroidia</taxon>
        <taxon>Bacteroidales</taxon>
        <taxon>Dysgonomonadaceae</taxon>
        <taxon>Dysgonomonas</taxon>
        <taxon>environmental samples</taxon>
    </lineage>
</organism>
<dbReference type="RefSeq" id="WP_296943472.1">
    <property type="nucleotide sequence ID" value="NZ_LT599032.1"/>
</dbReference>
<name>A0A212K188_9BACT</name>
<dbReference type="InterPro" id="IPR014710">
    <property type="entry name" value="RmlC-like_jellyroll"/>
</dbReference>
<evidence type="ECO:0000259" key="4">
    <source>
        <dbReference type="PROSITE" id="PS01124"/>
    </source>
</evidence>
<dbReference type="SUPFAM" id="SSF46689">
    <property type="entry name" value="Homeodomain-like"/>
    <property type="match status" value="1"/>
</dbReference>
<keyword evidence="3" id="KW-0804">Transcription</keyword>
<sequence length="289" mass="34089">MHRIEQYAFYKTKYGEELLIDVVRLKDIKIYLKENAVHRLGYHDITLITDGHGKFRIDDKEYHVKEGDIIFSSPNQIRWWDIDNITDGYALIFEKEFLLTFFNDPDFLQHLSYFRDSHTFSKLSLGEESGQTLRLINEIKQEINSYKEKDKHILRALLYQTLKSLDRIYILRNSSSGNTENVKNRHADTFIKLVDIGYKQNHSIRHYADKLCITPNYLNELIKSAMGISAKQVIQNKLIQEAKKMLLYTSDSISDIAASLNYENTSYFIRFFRKQTGHTPLQYRNTNKP</sequence>
<evidence type="ECO:0000256" key="1">
    <source>
        <dbReference type="ARBA" id="ARBA00023015"/>
    </source>
</evidence>
<dbReference type="PROSITE" id="PS01124">
    <property type="entry name" value="HTH_ARAC_FAMILY_2"/>
    <property type="match status" value="1"/>
</dbReference>
<dbReference type="SUPFAM" id="SSF51215">
    <property type="entry name" value="Regulatory protein AraC"/>
    <property type="match status" value="1"/>
</dbReference>
<dbReference type="InterPro" id="IPR009057">
    <property type="entry name" value="Homeodomain-like_sf"/>
</dbReference>
<protein>
    <recommendedName>
        <fullName evidence="4">HTH araC/xylS-type domain-containing protein</fullName>
    </recommendedName>
</protein>
<dbReference type="EMBL" id="FLUM01000003">
    <property type="protein sequence ID" value="SBW05416.1"/>
    <property type="molecule type" value="Genomic_DNA"/>
</dbReference>
<dbReference type="PANTHER" id="PTHR43280">
    <property type="entry name" value="ARAC-FAMILY TRANSCRIPTIONAL REGULATOR"/>
    <property type="match status" value="1"/>
</dbReference>
<dbReference type="InterPro" id="IPR020449">
    <property type="entry name" value="Tscrpt_reg_AraC-type_HTH"/>
</dbReference>
<keyword evidence="1" id="KW-0805">Transcription regulation</keyword>
<proteinExistence type="predicted"/>
<feature type="domain" description="HTH araC/xylS-type" evidence="4">
    <location>
        <begin position="188"/>
        <end position="286"/>
    </location>
</feature>
<dbReference type="GO" id="GO:0043565">
    <property type="term" value="F:sequence-specific DNA binding"/>
    <property type="evidence" value="ECO:0007669"/>
    <property type="project" value="InterPro"/>
</dbReference>
<accession>A0A212K188</accession>
<dbReference type="InterPro" id="IPR037923">
    <property type="entry name" value="HTH-like"/>
</dbReference>
<gene>
    <name evidence="5" type="ORF">KL86DYS1_31107</name>
</gene>
<dbReference type="Gene3D" id="1.10.10.60">
    <property type="entry name" value="Homeodomain-like"/>
    <property type="match status" value="1"/>
</dbReference>
<dbReference type="AlphaFoldDB" id="A0A212K188"/>
<dbReference type="Pfam" id="PF02311">
    <property type="entry name" value="AraC_binding"/>
    <property type="match status" value="1"/>
</dbReference>
<dbReference type="SMART" id="SM00342">
    <property type="entry name" value="HTH_ARAC"/>
    <property type="match status" value="1"/>
</dbReference>
<keyword evidence="2" id="KW-0238">DNA-binding</keyword>
<evidence type="ECO:0000256" key="3">
    <source>
        <dbReference type="ARBA" id="ARBA00023163"/>
    </source>
</evidence>
<evidence type="ECO:0000256" key="2">
    <source>
        <dbReference type="ARBA" id="ARBA00023125"/>
    </source>
</evidence>
<reference evidence="5" key="1">
    <citation type="submission" date="2016-04" db="EMBL/GenBank/DDBJ databases">
        <authorList>
            <person name="Evans L.H."/>
            <person name="Alamgir A."/>
            <person name="Owens N."/>
            <person name="Weber N.D."/>
            <person name="Virtaneva K."/>
            <person name="Barbian K."/>
            <person name="Babar A."/>
            <person name="Rosenke K."/>
        </authorList>
    </citation>
    <scope>NUCLEOTIDE SEQUENCE</scope>
    <source>
        <strain evidence="5">86-1</strain>
    </source>
</reference>
<dbReference type="Gene3D" id="2.60.120.10">
    <property type="entry name" value="Jelly Rolls"/>
    <property type="match status" value="1"/>
</dbReference>
<dbReference type="InterPro" id="IPR018060">
    <property type="entry name" value="HTH_AraC"/>
</dbReference>
<dbReference type="Pfam" id="PF12833">
    <property type="entry name" value="HTH_18"/>
    <property type="match status" value="1"/>
</dbReference>
<dbReference type="PANTHER" id="PTHR43280:SF32">
    <property type="entry name" value="TRANSCRIPTIONAL REGULATORY PROTEIN"/>
    <property type="match status" value="1"/>
</dbReference>